<dbReference type="OrthoDB" id="9789113at2"/>
<gene>
    <name evidence="9" type="ORF">CHR53_04205</name>
</gene>
<evidence type="ECO:0000256" key="2">
    <source>
        <dbReference type="ARBA" id="ARBA00022475"/>
    </source>
</evidence>
<dbReference type="AlphaFoldDB" id="A0A3T0HTR7"/>
<dbReference type="GO" id="GO:0005886">
    <property type="term" value="C:plasma membrane"/>
    <property type="evidence" value="ECO:0007669"/>
    <property type="project" value="UniProtKB-SubCell"/>
</dbReference>
<dbReference type="Pfam" id="PF01569">
    <property type="entry name" value="PAP2"/>
    <property type="match status" value="1"/>
</dbReference>
<evidence type="ECO:0000256" key="6">
    <source>
        <dbReference type="ARBA" id="ARBA00023136"/>
    </source>
</evidence>
<comment type="subcellular location">
    <subcellularLocation>
        <location evidence="1">Cell membrane</location>
        <topology evidence="1">Multi-pass membrane protein</topology>
    </subcellularLocation>
</comment>
<keyword evidence="4" id="KW-0378">Hydrolase</keyword>
<dbReference type="Proteomes" id="UP000282892">
    <property type="component" value="Chromosome"/>
</dbReference>
<evidence type="ECO:0000256" key="7">
    <source>
        <dbReference type="SAM" id="Phobius"/>
    </source>
</evidence>
<keyword evidence="10" id="KW-1185">Reference proteome</keyword>
<keyword evidence="5 7" id="KW-1133">Transmembrane helix</keyword>
<dbReference type="InterPro" id="IPR000326">
    <property type="entry name" value="PAP2/HPO"/>
</dbReference>
<feature type="domain" description="Phosphatidic acid phosphatase type 2/haloperoxidase" evidence="8">
    <location>
        <begin position="60"/>
        <end position="172"/>
    </location>
</feature>
<name>A0A3T0HTR7_9BACI</name>
<dbReference type="KEGG" id="nmk:CHR53_04205"/>
<evidence type="ECO:0000259" key="8">
    <source>
        <dbReference type="SMART" id="SM00014"/>
    </source>
</evidence>
<dbReference type="Gene3D" id="1.20.144.10">
    <property type="entry name" value="Phosphatidic acid phosphatase type 2/haloperoxidase"/>
    <property type="match status" value="1"/>
</dbReference>
<proteinExistence type="predicted"/>
<keyword evidence="2" id="KW-1003">Cell membrane</keyword>
<dbReference type="PANTHER" id="PTHR14969">
    <property type="entry name" value="SPHINGOSINE-1-PHOSPHATE PHOSPHOHYDROLASE"/>
    <property type="match status" value="1"/>
</dbReference>
<keyword evidence="6 7" id="KW-0472">Membrane</keyword>
<feature type="transmembrane region" description="Helical" evidence="7">
    <location>
        <begin position="30"/>
        <end position="55"/>
    </location>
</feature>
<organism evidence="9 10">
    <name type="scientific">Neobacillus mesonae</name>
    <dbReference type="NCBI Taxonomy" id="1193713"/>
    <lineage>
        <taxon>Bacteria</taxon>
        <taxon>Bacillati</taxon>
        <taxon>Bacillota</taxon>
        <taxon>Bacilli</taxon>
        <taxon>Bacillales</taxon>
        <taxon>Bacillaceae</taxon>
        <taxon>Neobacillus</taxon>
    </lineage>
</organism>
<evidence type="ECO:0000256" key="1">
    <source>
        <dbReference type="ARBA" id="ARBA00004651"/>
    </source>
</evidence>
<keyword evidence="3 7" id="KW-0812">Transmembrane</keyword>
<reference evidence="9 10" key="1">
    <citation type="submission" date="2017-07" db="EMBL/GenBank/DDBJ databases">
        <title>The complete genome sequence of Bacillus mesonae strain H20-5, an efficient strain improving plant abiotic stress resistance.</title>
        <authorList>
            <person name="Kim S.Y."/>
            <person name="Song H."/>
            <person name="Sang M.K."/>
            <person name="Weon H.-Y."/>
            <person name="Song J."/>
        </authorList>
    </citation>
    <scope>NUCLEOTIDE SEQUENCE [LARGE SCALE GENOMIC DNA]</scope>
    <source>
        <strain evidence="9 10">H20-5</strain>
    </source>
</reference>
<protein>
    <submittedName>
        <fullName evidence="9">Phosphatase PAP2 family protein</fullName>
    </submittedName>
</protein>
<dbReference type="EMBL" id="CP022572">
    <property type="protein sequence ID" value="AZU60530.1"/>
    <property type="molecule type" value="Genomic_DNA"/>
</dbReference>
<evidence type="ECO:0000256" key="3">
    <source>
        <dbReference type="ARBA" id="ARBA00022692"/>
    </source>
</evidence>
<evidence type="ECO:0000313" key="10">
    <source>
        <dbReference type="Proteomes" id="UP000282892"/>
    </source>
</evidence>
<dbReference type="SUPFAM" id="SSF48317">
    <property type="entry name" value="Acid phosphatase/Vanadium-dependent haloperoxidase"/>
    <property type="match status" value="1"/>
</dbReference>
<dbReference type="PANTHER" id="PTHR14969:SF62">
    <property type="entry name" value="DECAPRENYLPHOSPHORYL-5-PHOSPHORIBOSE PHOSPHATASE RV3807C-RELATED"/>
    <property type="match status" value="1"/>
</dbReference>
<dbReference type="SMART" id="SM00014">
    <property type="entry name" value="acidPPc"/>
    <property type="match status" value="1"/>
</dbReference>
<evidence type="ECO:0000256" key="5">
    <source>
        <dbReference type="ARBA" id="ARBA00022989"/>
    </source>
</evidence>
<evidence type="ECO:0000256" key="4">
    <source>
        <dbReference type="ARBA" id="ARBA00022801"/>
    </source>
</evidence>
<dbReference type="GO" id="GO:0016787">
    <property type="term" value="F:hydrolase activity"/>
    <property type="evidence" value="ECO:0007669"/>
    <property type="project" value="UniProtKB-KW"/>
</dbReference>
<feature type="transmembrane region" description="Helical" evidence="7">
    <location>
        <begin position="157"/>
        <end position="176"/>
    </location>
</feature>
<evidence type="ECO:0000313" key="9">
    <source>
        <dbReference type="EMBL" id="AZU60530.1"/>
    </source>
</evidence>
<dbReference type="STRING" id="1193713.GCA_001636315_03364"/>
<sequence>MTRIIHVLYGFECRIFQKINRHFERVWLNLFFRTVTHLGGAGFTISASVLLYLLAWSKEQRMLAIASALALASSHIPVQIVKMLFPRKRPYLTLEKTMIPKNPLKDHSFPSGHTTAIFAILTPYIFAVPQISFLLILIGLSVGISRIYLGLHYPSDVIAGALLGTGAGCLSYFLLFV</sequence>
<accession>A0A3T0HTR7</accession>
<dbReference type="InterPro" id="IPR036938">
    <property type="entry name" value="PAP2/HPO_sf"/>
</dbReference>
<dbReference type="RefSeq" id="WP_127485180.1">
    <property type="nucleotide sequence ID" value="NZ_CP022572.1"/>
</dbReference>